<gene>
    <name evidence="1" type="ORF">SVIM_LOCUS278462</name>
</gene>
<protein>
    <submittedName>
        <fullName evidence="1">Uncharacterized protein</fullName>
    </submittedName>
</protein>
<proteinExistence type="predicted"/>
<organism evidence="1">
    <name type="scientific">Salix viminalis</name>
    <name type="common">Common osier</name>
    <name type="synonym">Basket willow</name>
    <dbReference type="NCBI Taxonomy" id="40686"/>
    <lineage>
        <taxon>Eukaryota</taxon>
        <taxon>Viridiplantae</taxon>
        <taxon>Streptophyta</taxon>
        <taxon>Embryophyta</taxon>
        <taxon>Tracheophyta</taxon>
        <taxon>Spermatophyta</taxon>
        <taxon>Magnoliopsida</taxon>
        <taxon>eudicotyledons</taxon>
        <taxon>Gunneridae</taxon>
        <taxon>Pentapetalae</taxon>
        <taxon>rosids</taxon>
        <taxon>fabids</taxon>
        <taxon>Malpighiales</taxon>
        <taxon>Salicaceae</taxon>
        <taxon>Saliceae</taxon>
        <taxon>Salix</taxon>
    </lineage>
</organism>
<dbReference type="AlphaFoldDB" id="A0A6N2LTE0"/>
<dbReference type="EMBL" id="CAADRP010001608">
    <property type="protein sequence ID" value="VFU44890.1"/>
    <property type="molecule type" value="Genomic_DNA"/>
</dbReference>
<sequence length="67" mass="7576">MVATNREDNITLRSTSTHLCIESRMDSISTTIWDTETSAIHTWLNHHQLEVIGILETSVMPLNLPTV</sequence>
<evidence type="ECO:0000313" key="1">
    <source>
        <dbReference type="EMBL" id="VFU44890.1"/>
    </source>
</evidence>
<accession>A0A6N2LTE0</accession>
<name>A0A6N2LTE0_SALVM</name>
<reference evidence="1" key="1">
    <citation type="submission" date="2019-03" db="EMBL/GenBank/DDBJ databases">
        <authorList>
            <person name="Mank J."/>
            <person name="Almeida P."/>
        </authorList>
    </citation>
    <scope>NUCLEOTIDE SEQUENCE</scope>
    <source>
        <strain evidence="1">78183</strain>
    </source>
</reference>